<dbReference type="GO" id="GO:0045127">
    <property type="term" value="F:N-acetylglucosamine kinase activity"/>
    <property type="evidence" value="ECO:0007669"/>
    <property type="project" value="UniProtKB-EC"/>
</dbReference>
<protein>
    <submittedName>
        <fullName evidence="1">N-acetylglucosamine kinase</fullName>
        <ecNumber evidence="1">2.7.1.59</ecNumber>
    </submittedName>
</protein>
<dbReference type="PANTHER" id="PTHR18964:SF174">
    <property type="entry name" value="D-ALLOSE KINASE-RELATED"/>
    <property type="match status" value="1"/>
</dbReference>
<organism evidence="1 2">
    <name type="scientific">Kaistia geumhonensis</name>
    <dbReference type="NCBI Taxonomy" id="410839"/>
    <lineage>
        <taxon>Bacteria</taxon>
        <taxon>Pseudomonadati</taxon>
        <taxon>Pseudomonadota</taxon>
        <taxon>Alphaproteobacteria</taxon>
        <taxon>Hyphomicrobiales</taxon>
        <taxon>Kaistiaceae</taxon>
        <taxon>Kaistia</taxon>
    </lineage>
</organism>
<keyword evidence="1" id="KW-0808">Transferase</keyword>
<dbReference type="Gene3D" id="3.30.420.40">
    <property type="match status" value="2"/>
</dbReference>
<evidence type="ECO:0000313" key="2">
    <source>
        <dbReference type="Proteomes" id="UP001223743"/>
    </source>
</evidence>
<dbReference type="InterPro" id="IPR000600">
    <property type="entry name" value="ROK"/>
</dbReference>
<dbReference type="Pfam" id="PF00480">
    <property type="entry name" value="ROK"/>
    <property type="match status" value="1"/>
</dbReference>
<proteinExistence type="predicted"/>
<dbReference type="Proteomes" id="UP001223743">
    <property type="component" value="Unassembled WGS sequence"/>
</dbReference>
<name>A0ABU0MBS7_9HYPH</name>
<dbReference type="SUPFAM" id="SSF53067">
    <property type="entry name" value="Actin-like ATPase domain"/>
    <property type="match status" value="1"/>
</dbReference>
<dbReference type="RefSeq" id="WP_266283951.1">
    <property type="nucleotide sequence ID" value="NZ_JAPKNF010000004.1"/>
</dbReference>
<dbReference type="PANTHER" id="PTHR18964">
    <property type="entry name" value="ROK (REPRESSOR, ORF, KINASE) FAMILY"/>
    <property type="match status" value="1"/>
</dbReference>
<evidence type="ECO:0000313" key="1">
    <source>
        <dbReference type="EMBL" id="MDQ0518421.1"/>
    </source>
</evidence>
<reference evidence="1 2" key="1">
    <citation type="submission" date="2023-07" db="EMBL/GenBank/DDBJ databases">
        <title>Genomic Encyclopedia of Type Strains, Phase IV (KMG-IV): sequencing the most valuable type-strain genomes for metagenomic binning, comparative biology and taxonomic classification.</title>
        <authorList>
            <person name="Goeker M."/>
        </authorList>
    </citation>
    <scope>NUCLEOTIDE SEQUENCE [LARGE SCALE GENOMIC DNA]</scope>
    <source>
        <strain evidence="1 2">B1-1</strain>
    </source>
</reference>
<accession>A0ABU0MBS7</accession>
<gene>
    <name evidence="1" type="ORF">QO015_004034</name>
</gene>
<dbReference type="EMBL" id="JAUSWJ010000001">
    <property type="protein sequence ID" value="MDQ0518421.1"/>
    <property type="molecule type" value="Genomic_DNA"/>
</dbReference>
<keyword evidence="2" id="KW-1185">Reference proteome</keyword>
<dbReference type="InterPro" id="IPR043129">
    <property type="entry name" value="ATPase_NBD"/>
</dbReference>
<sequence>MNERTVAFDIGGSKIEIARVGSDGAISGRATRPTPHDSFASFAGAVADLVAEAGGADRVGISIAGTVDPATGIASAANVPAITGHVIAAELGERLGVPVRVGNDADCFALAEATVGAGRGLPVVFGAIFGTGVGGGLVVHGRLVRGAHGVTGEWGHGPVLADAVRVRGIPLIACGCGQTGCVDTYGSARGLERIHLGLAGETTTSKDITARWHAGDAKAARTIEAFVELVSGPLAMIVNTLGPSLIPIGGGLSSEERLFALLDEAVRARVLARYPGPLVVPGTTRGASGLIGAAMLALESDEGA</sequence>
<dbReference type="EC" id="2.7.1.59" evidence="1"/>
<keyword evidence="1" id="KW-0418">Kinase</keyword>
<dbReference type="CDD" id="cd24057">
    <property type="entry name" value="ASKHA_NBD_ROK_NAGK"/>
    <property type="match status" value="1"/>
</dbReference>
<comment type="caution">
    <text evidence="1">The sequence shown here is derived from an EMBL/GenBank/DDBJ whole genome shotgun (WGS) entry which is preliminary data.</text>
</comment>